<name>A0A6A4TET4_SCOMX</name>
<protein>
    <submittedName>
        <fullName evidence="1">Uncharacterized protein</fullName>
    </submittedName>
</protein>
<accession>A0A6A4TET4</accession>
<dbReference type="Proteomes" id="UP000438429">
    <property type="component" value="Unassembled WGS sequence"/>
</dbReference>
<dbReference type="EMBL" id="VEVO01000004">
    <property type="protein sequence ID" value="KAF0043725.1"/>
    <property type="molecule type" value="Genomic_DNA"/>
</dbReference>
<gene>
    <name evidence="1" type="ORF">F2P81_005062</name>
</gene>
<comment type="caution">
    <text evidence="1">The sequence shown here is derived from an EMBL/GenBank/DDBJ whole genome shotgun (WGS) entry which is preliminary data.</text>
</comment>
<sequence length="80" mass="9246">MDDVPLLPFGVIALTARHRYVLLQRLLPTRRCRLAELVMACERLRQADGGEHRQRSDVLLLPVYIGLCLSTDALYSHRRF</sequence>
<dbReference type="AlphaFoldDB" id="A0A6A4TET4"/>
<reference evidence="1 2" key="1">
    <citation type="submission" date="2019-06" db="EMBL/GenBank/DDBJ databases">
        <title>Draft genomes of female and male turbot (Scophthalmus maximus).</title>
        <authorList>
            <person name="Xu H."/>
            <person name="Xu X.-W."/>
            <person name="Shao C."/>
            <person name="Chen S."/>
        </authorList>
    </citation>
    <scope>NUCLEOTIDE SEQUENCE [LARGE SCALE GENOMIC DNA]</scope>
    <source>
        <strain evidence="1">Ysfricsl-2016a</strain>
        <tissue evidence="1">Blood</tissue>
    </source>
</reference>
<organism evidence="1 2">
    <name type="scientific">Scophthalmus maximus</name>
    <name type="common">Turbot</name>
    <name type="synonym">Psetta maxima</name>
    <dbReference type="NCBI Taxonomy" id="52904"/>
    <lineage>
        <taxon>Eukaryota</taxon>
        <taxon>Metazoa</taxon>
        <taxon>Chordata</taxon>
        <taxon>Craniata</taxon>
        <taxon>Vertebrata</taxon>
        <taxon>Euteleostomi</taxon>
        <taxon>Actinopterygii</taxon>
        <taxon>Neopterygii</taxon>
        <taxon>Teleostei</taxon>
        <taxon>Neoteleostei</taxon>
        <taxon>Acanthomorphata</taxon>
        <taxon>Carangaria</taxon>
        <taxon>Pleuronectiformes</taxon>
        <taxon>Pleuronectoidei</taxon>
        <taxon>Scophthalmidae</taxon>
        <taxon>Scophthalmus</taxon>
    </lineage>
</organism>
<proteinExistence type="predicted"/>
<evidence type="ECO:0000313" key="2">
    <source>
        <dbReference type="Proteomes" id="UP000438429"/>
    </source>
</evidence>
<evidence type="ECO:0000313" key="1">
    <source>
        <dbReference type="EMBL" id="KAF0043725.1"/>
    </source>
</evidence>